<sequence>MSGAPIDDRDQNADARGWFVPPPDQPTDITLAGHLPPLRVPRPVYPDRRVWPPPPPPPSPDDEGYSTQPFPVIAAPLPPSARPQPPTPPAPTPTAEAVAKPRRRVLWGFVLVFAVAAALAGPGWFTYSTYKSGRPDDRVHVVPAGQPGTWQHVSWTAAVEPTDGPAGATPAPDRQWLKVVLTRTAVDAEGATRHGSPLDVTLRDRNGRSWRTEELSNKTPATVAENVVGQPYQIEMLGIVPAQVAGQVEVHLRPSTYRDIPGQEVKDLVKSSVDNPETLENVLRFLR</sequence>
<dbReference type="AlphaFoldDB" id="A0A5M3WBX9"/>
<keyword evidence="2" id="KW-0472">Membrane</keyword>
<feature type="region of interest" description="Disordered" evidence="1">
    <location>
        <begin position="1"/>
        <end position="97"/>
    </location>
</feature>
<comment type="caution">
    <text evidence="3">The sequence shown here is derived from an EMBL/GenBank/DDBJ whole genome shotgun (WGS) entry which is preliminary data.</text>
</comment>
<keyword evidence="2" id="KW-1133">Transmembrane helix</keyword>
<dbReference type="EMBL" id="BLAD01000083">
    <property type="protein sequence ID" value="GES04571.1"/>
    <property type="molecule type" value="Genomic_DNA"/>
</dbReference>
<dbReference type="RefSeq" id="WP_155340650.1">
    <property type="nucleotide sequence ID" value="NZ_BAAABN010000023.1"/>
</dbReference>
<accession>A0A5M3WBX9</accession>
<dbReference type="Proteomes" id="UP000334990">
    <property type="component" value="Unassembled WGS sequence"/>
</dbReference>
<evidence type="ECO:0000256" key="2">
    <source>
        <dbReference type="SAM" id="Phobius"/>
    </source>
</evidence>
<gene>
    <name evidence="3" type="ORF">Acor_66390</name>
</gene>
<reference evidence="3 4" key="1">
    <citation type="submission" date="2019-10" db="EMBL/GenBank/DDBJ databases">
        <title>Whole genome shotgun sequence of Acrocarpospora corrugata NBRC 13972.</title>
        <authorList>
            <person name="Ichikawa N."/>
            <person name="Kimura A."/>
            <person name="Kitahashi Y."/>
            <person name="Komaki H."/>
            <person name="Oguchi A."/>
        </authorList>
    </citation>
    <scope>NUCLEOTIDE SEQUENCE [LARGE SCALE GENOMIC DNA]</scope>
    <source>
        <strain evidence="3 4">NBRC 13972</strain>
    </source>
</reference>
<feature type="compositionally biased region" description="Basic and acidic residues" evidence="1">
    <location>
        <begin position="1"/>
        <end position="13"/>
    </location>
</feature>
<proteinExistence type="predicted"/>
<evidence type="ECO:0000313" key="3">
    <source>
        <dbReference type="EMBL" id="GES04571.1"/>
    </source>
</evidence>
<organism evidence="3 4">
    <name type="scientific">Acrocarpospora corrugata</name>
    <dbReference type="NCBI Taxonomy" id="35763"/>
    <lineage>
        <taxon>Bacteria</taxon>
        <taxon>Bacillati</taxon>
        <taxon>Actinomycetota</taxon>
        <taxon>Actinomycetes</taxon>
        <taxon>Streptosporangiales</taxon>
        <taxon>Streptosporangiaceae</taxon>
        <taxon>Acrocarpospora</taxon>
    </lineage>
</organism>
<protein>
    <submittedName>
        <fullName evidence="3">Uncharacterized protein</fullName>
    </submittedName>
</protein>
<keyword evidence="2" id="KW-0812">Transmembrane</keyword>
<keyword evidence="4" id="KW-1185">Reference proteome</keyword>
<evidence type="ECO:0000256" key="1">
    <source>
        <dbReference type="SAM" id="MobiDB-lite"/>
    </source>
</evidence>
<name>A0A5M3WBX9_9ACTN</name>
<feature type="transmembrane region" description="Helical" evidence="2">
    <location>
        <begin position="105"/>
        <end position="125"/>
    </location>
</feature>
<feature type="compositionally biased region" description="Pro residues" evidence="1">
    <location>
        <begin position="76"/>
        <end position="92"/>
    </location>
</feature>
<evidence type="ECO:0000313" key="4">
    <source>
        <dbReference type="Proteomes" id="UP000334990"/>
    </source>
</evidence>
<dbReference type="OrthoDB" id="3535128at2"/>